<keyword evidence="1" id="KW-1133">Transmembrane helix</keyword>
<gene>
    <name evidence="2" type="ORF">NSPZN2_50289</name>
</gene>
<reference evidence="2 3" key="1">
    <citation type="submission" date="2021-02" db="EMBL/GenBank/DDBJ databases">
        <authorList>
            <person name="Han P."/>
        </authorList>
    </citation>
    <scope>NUCLEOTIDE SEQUENCE [LARGE SCALE GENOMIC DNA]</scope>
    <source>
        <strain evidence="2">Candidatus Nitrospira sp. ZN2</strain>
    </source>
</reference>
<sequence length="55" mass="6161">MLHASLIALVLGLVVWGLNWTGLAEMPSQVYWIFTGGGMLLMLIHLATRRPARVW</sequence>
<keyword evidence="1" id="KW-0812">Transmembrane</keyword>
<keyword evidence="3" id="KW-1185">Reference proteome</keyword>
<keyword evidence="1" id="KW-0472">Membrane</keyword>
<evidence type="ECO:0000313" key="2">
    <source>
        <dbReference type="EMBL" id="CAE6789784.1"/>
    </source>
</evidence>
<proteinExistence type="predicted"/>
<dbReference type="Proteomes" id="UP000675880">
    <property type="component" value="Unassembled WGS sequence"/>
</dbReference>
<feature type="transmembrane region" description="Helical" evidence="1">
    <location>
        <begin position="29"/>
        <end position="48"/>
    </location>
</feature>
<accession>A0ABM8S561</accession>
<dbReference type="EMBL" id="CAJNBJ010000018">
    <property type="protein sequence ID" value="CAE6789784.1"/>
    <property type="molecule type" value="Genomic_DNA"/>
</dbReference>
<name>A0ABM8S561_9BACT</name>
<organism evidence="2 3">
    <name type="scientific">Nitrospira defluvii</name>
    <dbReference type="NCBI Taxonomy" id="330214"/>
    <lineage>
        <taxon>Bacteria</taxon>
        <taxon>Pseudomonadati</taxon>
        <taxon>Nitrospirota</taxon>
        <taxon>Nitrospiria</taxon>
        <taxon>Nitrospirales</taxon>
        <taxon>Nitrospiraceae</taxon>
        <taxon>Nitrospira</taxon>
    </lineage>
</organism>
<comment type="caution">
    <text evidence="2">The sequence shown here is derived from an EMBL/GenBank/DDBJ whole genome shotgun (WGS) entry which is preliminary data.</text>
</comment>
<evidence type="ECO:0000313" key="3">
    <source>
        <dbReference type="Proteomes" id="UP000675880"/>
    </source>
</evidence>
<protein>
    <submittedName>
        <fullName evidence="2">Exported protein</fullName>
    </submittedName>
</protein>
<evidence type="ECO:0000256" key="1">
    <source>
        <dbReference type="SAM" id="Phobius"/>
    </source>
</evidence>
<dbReference type="RefSeq" id="WP_213043856.1">
    <property type="nucleotide sequence ID" value="NZ_CAJNBJ010000018.1"/>
</dbReference>